<feature type="domain" description="Ketoreductase" evidence="4">
    <location>
        <begin position="7"/>
        <end position="185"/>
    </location>
</feature>
<dbReference type="SMART" id="SM00822">
    <property type="entry name" value="PKS_KR"/>
    <property type="match status" value="1"/>
</dbReference>
<evidence type="ECO:0000313" key="6">
    <source>
        <dbReference type="Proteomes" id="UP000441586"/>
    </source>
</evidence>
<dbReference type="CDD" id="cd05233">
    <property type="entry name" value="SDR_c"/>
    <property type="match status" value="1"/>
</dbReference>
<proteinExistence type="inferred from homology"/>
<keyword evidence="2" id="KW-0560">Oxidoreductase</keyword>
<name>A0A6A4RIE1_9RHOB</name>
<dbReference type="InterPro" id="IPR057326">
    <property type="entry name" value="KR_dom"/>
</dbReference>
<dbReference type="PANTHER" id="PTHR24321:SF8">
    <property type="entry name" value="ESTRADIOL 17-BETA-DEHYDROGENASE 8-RELATED"/>
    <property type="match status" value="1"/>
</dbReference>
<dbReference type="AlphaFoldDB" id="A0A6A4RIE1"/>
<comment type="similarity">
    <text evidence="1">Belongs to the short-chain dehydrogenases/reductases (SDR) family.</text>
</comment>
<evidence type="ECO:0000256" key="2">
    <source>
        <dbReference type="ARBA" id="ARBA00023002"/>
    </source>
</evidence>
<dbReference type="Pfam" id="PF13561">
    <property type="entry name" value="adh_short_C2"/>
    <property type="match status" value="1"/>
</dbReference>
<accession>A0A6A4RIE1</accession>
<reference evidence="5 6" key="1">
    <citation type="submission" date="2019-12" db="EMBL/GenBank/DDBJ databases">
        <authorList>
            <person name="Zhang Y.-J."/>
        </authorList>
    </citation>
    <scope>NUCLEOTIDE SEQUENCE [LARGE SCALE GENOMIC DNA]</scope>
    <source>
        <strain evidence="5 6">H18S-6</strain>
    </source>
</reference>
<sequence length="254" mass="26968">MCGLQNKVCLITGGAGSIGLADAQSLIENGARIALVDRDTEALEKATENLNCSPDNLLLLTADVSVEAEAEEYVKATVEAFGRIDVLFSNAGNFGTIAPIQDYPTEAFDAVYAVHVRGAFLAAKYAVPHMTRGSSIIITSSVAGLRGDPGVYAYITAKHAQTGLMRVMAKELAPQGIRVNTINPGPVDNGFQQRVEDGLSEEIGRDGTEFFDEIIPMGRHGQPEEIAQSVLYLASDQSSYTTGTVLLVDGGMNI</sequence>
<dbReference type="GO" id="GO:0016491">
    <property type="term" value="F:oxidoreductase activity"/>
    <property type="evidence" value="ECO:0007669"/>
    <property type="project" value="UniProtKB-KW"/>
</dbReference>
<evidence type="ECO:0000313" key="5">
    <source>
        <dbReference type="EMBL" id="KAE9630093.1"/>
    </source>
</evidence>
<evidence type="ECO:0000256" key="1">
    <source>
        <dbReference type="ARBA" id="ARBA00006484"/>
    </source>
</evidence>
<dbReference type="InterPro" id="IPR002347">
    <property type="entry name" value="SDR_fam"/>
</dbReference>
<dbReference type="Proteomes" id="UP000441586">
    <property type="component" value="Unassembled WGS sequence"/>
</dbReference>
<organism evidence="5 6">
    <name type="scientific">Parasedimentitalea maritima</name>
    <dbReference type="NCBI Taxonomy" id="2578117"/>
    <lineage>
        <taxon>Bacteria</taxon>
        <taxon>Pseudomonadati</taxon>
        <taxon>Pseudomonadota</taxon>
        <taxon>Alphaproteobacteria</taxon>
        <taxon>Rhodobacterales</taxon>
        <taxon>Paracoccaceae</taxon>
        <taxon>Parasedimentitalea</taxon>
    </lineage>
</organism>
<dbReference type="Gene3D" id="3.40.50.720">
    <property type="entry name" value="NAD(P)-binding Rossmann-like Domain"/>
    <property type="match status" value="1"/>
</dbReference>
<dbReference type="PRINTS" id="PR00081">
    <property type="entry name" value="GDHRDH"/>
</dbReference>
<protein>
    <submittedName>
        <fullName evidence="5">SDR family oxidoreductase</fullName>
    </submittedName>
</protein>
<comment type="caution">
    <text evidence="5">The sequence shown here is derived from an EMBL/GenBank/DDBJ whole genome shotgun (WGS) entry which is preliminary data.</text>
</comment>
<dbReference type="FunFam" id="3.40.50.720:FF:000084">
    <property type="entry name" value="Short-chain dehydrogenase reductase"/>
    <property type="match status" value="1"/>
</dbReference>
<dbReference type="SUPFAM" id="SSF51735">
    <property type="entry name" value="NAD(P)-binding Rossmann-fold domains"/>
    <property type="match status" value="1"/>
</dbReference>
<evidence type="ECO:0000259" key="4">
    <source>
        <dbReference type="SMART" id="SM00822"/>
    </source>
</evidence>
<dbReference type="EMBL" id="WSFO01000005">
    <property type="protein sequence ID" value="KAE9630093.1"/>
    <property type="molecule type" value="Genomic_DNA"/>
</dbReference>
<dbReference type="InterPro" id="IPR036291">
    <property type="entry name" value="NAD(P)-bd_dom_sf"/>
</dbReference>
<dbReference type="PANTHER" id="PTHR24321">
    <property type="entry name" value="DEHYDROGENASES, SHORT CHAIN"/>
    <property type="match status" value="1"/>
</dbReference>
<keyword evidence="3" id="KW-0520">NAD</keyword>
<gene>
    <name evidence="5" type="ORF">GP644_10430</name>
</gene>
<evidence type="ECO:0000256" key="3">
    <source>
        <dbReference type="ARBA" id="ARBA00023027"/>
    </source>
</evidence>